<accession>A0ACC0J6Y0</accession>
<gene>
    <name evidence="1" type="ORF">MSG28_008456</name>
</gene>
<evidence type="ECO:0000313" key="1">
    <source>
        <dbReference type="EMBL" id="KAI8419818.1"/>
    </source>
</evidence>
<dbReference type="EMBL" id="CM046114">
    <property type="protein sequence ID" value="KAI8419818.1"/>
    <property type="molecule type" value="Genomic_DNA"/>
</dbReference>
<comment type="caution">
    <text evidence="1">The sequence shown here is derived from an EMBL/GenBank/DDBJ whole genome shotgun (WGS) entry which is preliminary data.</text>
</comment>
<proteinExistence type="predicted"/>
<organism evidence="1 2">
    <name type="scientific">Choristoneura fumiferana</name>
    <name type="common">Spruce budworm moth</name>
    <name type="synonym">Archips fumiferana</name>
    <dbReference type="NCBI Taxonomy" id="7141"/>
    <lineage>
        <taxon>Eukaryota</taxon>
        <taxon>Metazoa</taxon>
        <taxon>Ecdysozoa</taxon>
        <taxon>Arthropoda</taxon>
        <taxon>Hexapoda</taxon>
        <taxon>Insecta</taxon>
        <taxon>Pterygota</taxon>
        <taxon>Neoptera</taxon>
        <taxon>Endopterygota</taxon>
        <taxon>Lepidoptera</taxon>
        <taxon>Glossata</taxon>
        <taxon>Ditrysia</taxon>
        <taxon>Tortricoidea</taxon>
        <taxon>Tortricidae</taxon>
        <taxon>Tortricinae</taxon>
        <taxon>Choristoneura</taxon>
    </lineage>
</organism>
<sequence length="106" mass="10763">MDFTISLYIIFASSIVGASCSVCTIDSMNNDGCTYTVLCRGHAGSASNPSCDQPKSLSSSATPQPTPSPLASLDPPTSTPGSEKFKPSTTSGLTLSLSHSSTTPSA</sequence>
<protein>
    <submittedName>
        <fullName evidence="1">Uncharacterized protein</fullName>
    </submittedName>
</protein>
<keyword evidence="2" id="KW-1185">Reference proteome</keyword>
<evidence type="ECO:0000313" key="2">
    <source>
        <dbReference type="Proteomes" id="UP001064048"/>
    </source>
</evidence>
<dbReference type="Proteomes" id="UP001064048">
    <property type="component" value="Chromosome 14"/>
</dbReference>
<reference evidence="1 2" key="1">
    <citation type="journal article" date="2022" name="Genome Biol. Evol.">
        <title>The Spruce Budworm Genome: Reconstructing the Evolutionary History of Antifreeze Proteins.</title>
        <authorList>
            <person name="Beliveau C."/>
            <person name="Gagne P."/>
            <person name="Picq S."/>
            <person name="Vernygora O."/>
            <person name="Keeling C.I."/>
            <person name="Pinkney K."/>
            <person name="Doucet D."/>
            <person name="Wen F."/>
            <person name="Johnston J.S."/>
            <person name="Maaroufi H."/>
            <person name="Boyle B."/>
            <person name="Laroche J."/>
            <person name="Dewar K."/>
            <person name="Juretic N."/>
            <person name="Blackburn G."/>
            <person name="Nisole A."/>
            <person name="Brunet B."/>
            <person name="Brandao M."/>
            <person name="Lumley L."/>
            <person name="Duan J."/>
            <person name="Quan G."/>
            <person name="Lucarotti C.J."/>
            <person name="Roe A.D."/>
            <person name="Sperling F.A.H."/>
            <person name="Levesque R.C."/>
            <person name="Cusson M."/>
        </authorList>
    </citation>
    <scope>NUCLEOTIDE SEQUENCE [LARGE SCALE GENOMIC DNA]</scope>
    <source>
        <strain evidence="1">Glfc:IPQL:Cfum</strain>
    </source>
</reference>
<name>A0ACC0J6Y0_CHOFU</name>